<gene>
    <name evidence="5" type="ORF">C8D95_1136</name>
</gene>
<evidence type="ECO:0000313" key="5">
    <source>
        <dbReference type="EMBL" id="PWK53481.1"/>
    </source>
</evidence>
<dbReference type="InterPro" id="IPR024134">
    <property type="entry name" value="SOD_Cu/Zn_/chaperone"/>
</dbReference>
<accession>A0A316FXU8</accession>
<dbReference type="AlphaFoldDB" id="A0A316FXU8"/>
<dbReference type="SUPFAM" id="SSF49329">
    <property type="entry name" value="Cu,Zn superoxide dismutase-like"/>
    <property type="match status" value="1"/>
</dbReference>
<keyword evidence="6" id="KW-1185">Reference proteome</keyword>
<dbReference type="EMBL" id="QGGV01000013">
    <property type="protein sequence ID" value="PWK53481.1"/>
    <property type="molecule type" value="Genomic_DNA"/>
</dbReference>
<dbReference type="Pfam" id="PF00080">
    <property type="entry name" value="Sod_Cu"/>
    <property type="match status" value="1"/>
</dbReference>
<feature type="compositionally biased region" description="Basic residues" evidence="2">
    <location>
        <begin position="224"/>
        <end position="233"/>
    </location>
</feature>
<sequence>MRLEILSVLATTLLATVAHSADATADIADREGNNLGAVRVHDTASGLALATLTLSNLPEGQYAVHLHETGDCESEDFSSAGGHVAGDRQHGVLAEGGPHPGDMPNISVAENGIVQVEVVLPFLDVERQILDEDGAAFVIHAGIDDYETQPSGNAGDRMACGVFSQRYSADECAANRSNTGSPGLPGLTFSAAGRIAGGKGFVRRLVHDVPLPRRTSHLRWPRVTHLQRRRRAGRLSDQTTQDVSRRLEKRPQGHQPSSSRCTSLLKRLMEPSSVFS</sequence>
<evidence type="ECO:0000313" key="6">
    <source>
        <dbReference type="Proteomes" id="UP000245390"/>
    </source>
</evidence>
<feature type="domain" description="Superoxide dismutase copper/zinc binding" evidence="4">
    <location>
        <begin position="37"/>
        <end position="162"/>
    </location>
</feature>
<dbReference type="GO" id="GO:0005507">
    <property type="term" value="F:copper ion binding"/>
    <property type="evidence" value="ECO:0007669"/>
    <property type="project" value="InterPro"/>
</dbReference>
<comment type="similarity">
    <text evidence="1">Belongs to the Cu-Zn superoxide dismutase family.</text>
</comment>
<evidence type="ECO:0000256" key="1">
    <source>
        <dbReference type="ARBA" id="ARBA00010457"/>
    </source>
</evidence>
<evidence type="ECO:0000259" key="4">
    <source>
        <dbReference type="Pfam" id="PF00080"/>
    </source>
</evidence>
<dbReference type="GO" id="GO:0006801">
    <property type="term" value="P:superoxide metabolic process"/>
    <property type="evidence" value="ECO:0007669"/>
    <property type="project" value="InterPro"/>
</dbReference>
<reference evidence="5 6" key="1">
    <citation type="submission" date="2018-05" db="EMBL/GenBank/DDBJ databases">
        <title>Genomic Encyclopedia of Type Strains, Phase IV (KMG-IV): sequencing the most valuable type-strain genomes for metagenomic binning, comparative biology and taxonomic classification.</title>
        <authorList>
            <person name="Goeker M."/>
        </authorList>
    </citation>
    <scope>NUCLEOTIDE SEQUENCE [LARGE SCALE GENOMIC DNA]</scope>
    <source>
        <strain evidence="5 6">DSM 103371</strain>
    </source>
</reference>
<organism evidence="5 6">
    <name type="scientific">Silicimonas algicola</name>
    <dbReference type="NCBI Taxonomy" id="1826607"/>
    <lineage>
        <taxon>Bacteria</taxon>
        <taxon>Pseudomonadati</taxon>
        <taxon>Pseudomonadota</taxon>
        <taxon>Alphaproteobacteria</taxon>
        <taxon>Rhodobacterales</taxon>
        <taxon>Paracoccaceae</taxon>
    </lineage>
</organism>
<dbReference type="InterPro" id="IPR036423">
    <property type="entry name" value="SOD-like_Cu/Zn_dom_sf"/>
</dbReference>
<dbReference type="InterPro" id="IPR001424">
    <property type="entry name" value="SOD_Cu_Zn_dom"/>
</dbReference>
<feature type="chain" id="PRO_5016316467" evidence="3">
    <location>
        <begin position="21"/>
        <end position="276"/>
    </location>
</feature>
<evidence type="ECO:0000256" key="2">
    <source>
        <dbReference type="SAM" id="MobiDB-lite"/>
    </source>
</evidence>
<dbReference type="Proteomes" id="UP000245390">
    <property type="component" value="Unassembled WGS sequence"/>
</dbReference>
<keyword evidence="3" id="KW-0732">Signal</keyword>
<dbReference type="PANTHER" id="PTHR10003">
    <property type="entry name" value="SUPEROXIDE DISMUTASE CU-ZN -RELATED"/>
    <property type="match status" value="1"/>
</dbReference>
<protein>
    <submittedName>
        <fullName evidence="5">Cu/Zn superoxide dismutase</fullName>
    </submittedName>
</protein>
<proteinExistence type="inferred from homology"/>
<evidence type="ECO:0000256" key="3">
    <source>
        <dbReference type="SAM" id="SignalP"/>
    </source>
</evidence>
<dbReference type="Gene3D" id="2.60.40.200">
    <property type="entry name" value="Superoxide dismutase, copper/zinc binding domain"/>
    <property type="match status" value="1"/>
</dbReference>
<comment type="caution">
    <text evidence="5">The sequence shown here is derived from an EMBL/GenBank/DDBJ whole genome shotgun (WGS) entry which is preliminary data.</text>
</comment>
<feature type="signal peptide" evidence="3">
    <location>
        <begin position="1"/>
        <end position="20"/>
    </location>
</feature>
<name>A0A316FXU8_9RHOB</name>
<feature type="region of interest" description="Disordered" evidence="2">
    <location>
        <begin position="224"/>
        <end position="265"/>
    </location>
</feature>